<dbReference type="AlphaFoldDB" id="A0A951P771"/>
<dbReference type="InterPro" id="IPR021848">
    <property type="entry name" value="HODM_asu-like"/>
</dbReference>
<dbReference type="Pfam" id="PF11927">
    <property type="entry name" value="HODM_asu-like"/>
    <property type="match status" value="1"/>
</dbReference>
<protein>
    <submittedName>
        <fullName evidence="1">DUF3445 domain-containing protein</fullName>
    </submittedName>
</protein>
<sequence length="294" mass="33526">MNPEYLPFQDGRWDLKLGLKPLSLETWIDIDEQFGVELQLKQQLLNQRHGEVFVSLPESLSAQQEVLDLLVQHLLHYFPNHYRQRGNILDNLVTGEQWNLTAVEQPLDLAGRLVQEDLCLMQPDAETYCLSAASVCFPSRWDLRSKLGQELTQIHQPVPGYGEKLARPVNSFFARLKPEYPGWRLNWSIVDAPELHLPPQAVPALKPITAANAGQSLWLRIERQTLRRLNSNAVLFTIRTYVHRLDHIIQQQPDATQFAAQLASAVQQIPSDVQVYKSIAPFRAALLGYLAQLD</sequence>
<dbReference type="EMBL" id="JAHHHV010000008">
    <property type="protein sequence ID" value="MBW4464228.1"/>
    <property type="molecule type" value="Genomic_DNA"/>
</dbReference>
<gene>
    <name evidence="1" type="ORF">KME07_02155</name>
</gene>
<reference evidence="1" key="2">
    <citation type="journal article" date="2022" name="Microbiol. Resour. Announc.">
        <title>Metagenome Sequencing to Explore Phylogenomics of Terrestrial Cyanobacteria.</title>
        <authorList>
            <person name="Ward R.D."/>
            <person name="Stajich J.E."/>
            <person name="Johansen J.R."/>
            <person name="Huntemann M."/>
            <person name="Clum A."/>
            <person name="Foster B."/>
            <person name="Foster B."/>
            <person name="Roux S."/>
            <person name="Palaniappan K."/>
            <person name="Varghese N."/>
            <person name="Mukherjee S."/>
            <person name="Reddy T.B.K."/>
            <person name="Daum C."/>
            <person name="Copeland A."/>
            <person name="Chen I.A."/>
            <person name="Ivanova N.N."/>
            <person name="Kyrpides N.C."/>
            <person name="Shapiro N."/>
            <person name="Eloe-Fadrosh E.A."/>
            <person name="Pietrasiak N."/>
        </authorList>
    </citation>
    <scope>NUCLEOTIDE SEQUENCE</scope>
    <source>
        <strain evidence="1">GSE-TBD4-15B</strain>
    </source>
</reference>
<reference evidence="1" key="1">
    <citation type="submission" date="2021-05" db="EMBL/GenBank/DDBJ databases">
        <authorList>
            <person name="Pietrasiak N."/>
            <person name="Ward R."/>
            <person name="Stajich J.E."/>
            <person name="Kurbessoian T."/>
        </authorList>
    </citation>
    <scope>NUCLEOTIDE SEQUENCE</scope>
    <source>
        <strain evidence="1">GSE-TBD4-15B</strain>
    </source>
</reference>
<dbReference type="Proteomes" id="UP000707356">
    <property type="component" value="Unassembled WGS sequence"/>
</dbReference>
<comment type="caution">
    <text evidence="1">The sequence shown here is derived from an EMBL/GenBank/DDBJ whole genome shotgun (WGS) entry which is preliminary data.</text>
</comment>
<organism evidence="1 2">
    <name type="scientific">Pegethrix bostrychoides GSE-TBD4-15B</name>
    <dbReference type="NCBI Taxonomy" id="2839662"/>
    <lineage>
        <taxon>Bacteria</taxon>
        <taxon>Bacillati</taxon>
        <taxon>Cyanobacteriota</taxon>
        <taxon>Cyanophyceae</taxon>
        <taxon>Oculatellales</taxon>
        <taxon>Oculatellaceae</taxon>
        <taxon>Pegethrix</taxon>
    </lineage>
</organism>
<accession>A0A951P771</accession>
<evidence type="ECO:0000313" key="1">
    <source>
        <dbReference type="EMBL" id="MBW4464228.1"/>
    </source>
</evidence>
<evidence type="ECO:0000313" key="2">
    <source>
        <dbReference type="Proteomes" id="UP000707356"/>
    </source>
</evidence>
<proteinExistence type="predicted"/>
<name>A0A951P771_9CYAN</name>